<reference evidence="1" key="1">
    <citation type="submission" date="2014-11" db="EMBL/GenBank/DDBJ databases">
        <authorList>
            <person name="Amaro Gonzalez C."/>
        </authorList>
    </citation>
    <scope>NUCLEOTIDE SEQUENCE</scope>
</reference>
<reference evidence="1" key="2">
    <citation type="journal article" date="2015" name="Fish Shellfish Immunol.">
        <title>Early steps in the European eel (Anguilla anguilla)-Vibrio vulnificus interaction in the gills: Role of the RtxA13 toxin.</title>
        <authorList>
            <person name="Callol A."/>
            <person name="Pajuelo D."/>
            <person name="Ebbesson L."/>
            <person name="Teles M."/>
            <person name="MacKenzie S."/>
            <person name="Amaro C."/>
        </authorList>
    </citation>
    <scope>NUCLEOTIDE SEQUENCE</scope>
</reference>
<name>A0A0E9PJ98_ANGAN</name>
<accession>A0A0E9PJ98</accession>
<proteinExistence type="predicted"/>
<dbReference type="AlphaFoldDB" id="A0A0E9PJ98"/>
<evidence type="ECO:0000313" key="1">
    <source>
        <dbReference type="EMBL" id="JAH04160.1"/>
    </source>
</evidence>
<organism evidence="1">
    <name type="scientific">Anguilla anguilla</name>
    <name type="common">European freshwater eel</name>
    <name type="synonym">Muraena anguilla</name>
    <dbReference type="NCBI Taxonomy" id="7936"/>
    <lineage>
        <taxon>Eukaryota</taxon>
        <taxon>Metazoa</taxon>
        <taxon>Chordata</taxon>
        <taxon>Craniata</taxon>
        <taxon>Vertebrata</taxon>
        <taxon>Euteleostomi</taxon>
        <taxon>Actinopterygii</taxon>
        <taxon>Neopterygii</taxon>
        <taxon>Teleostei</taxon>
        <taxon>Anguilliformes</taxon>
        <taxon>Anguillidae</taxon>
        <taxon>Anguilla</taxon>
    </lineage>
</organism>
<protein>
    <submittedName>
        <fullName evidence="1">Uncharacterized protein</fullName>
    </submittedName>
</protein>
<dbReference type="EMBL" id="GBXM01104417">
    <property type="protein sequence ID" value="JAH04160.1"/>
    <property type="molecule type" value="Transcribed_RNA"/>
</dbReference>
<sequence length="24" mass="2817">MKLDVNQIRQHLLGHPKILSNNFT</sequence>